<dbReference type="Gene3D" id="1.10.10.2910">
    <property type="match status" value="1"/>
</dbReference>
<organism evidence="2 3">
    <name type="scientific">Paenibacillus eucommiae</name>
    <dbReference type="NCBI Taxonomy" id="1355755"/>
    <lineage>
        <taxon>Bacteria</taxon>
        <taxon>Bacillati</taxon>
        <taxon>Bacillota</taxon>
        <taxon>Bacilli</taxon>
        <taxon>Bacillales</taxon>
        <taxon>Paenibacillaceae</taxon>
        <taxon>Paenibacillus</taxon>
    </lineage>
</organism>
<evidence type="ECO:0000313" key="2">
    <source>
        <dbReference type="EMBL" id="MBP1990306.1"/>
    </source>
</evidence>
<accession>A0ABS4IRW3</accession>
<dbReference type="RefSeq" id="WP_209971084.1">
    <property type="nucleotide sequence ID" value="NZ_JAGGLB010000004.1"/>
</dbReference>
<keyword evidence="3" id="KW-1185">Reference proteome</keyword>
<dbReference type="Proteomes" id="UP001519287">
    <property type="component" value="Unassembled WGS sequence"/>
</dbReference>
<name>A0ABS4IRW3_9BACL</name>
<proteinExistence type="predicted"/>
<feature type="domain" description="IrrE N-terminal-like" evidence="1">
    <location>
        <begin position="41"/>
        <end position="126"/>
    </location>
</feature>
<evidence type="ECO:0000313" key="3">
    <source>
        <dbReference type="Proteomes" id="UP001519287"/>
    </source>
</evidence>
<gene>
    <name evidence="2" type="ORF">J2Z66_001904</name>
</gene>
<sequence length="173" mass="20338">MEAIFWDKAKTQKGISGVLPMDELILNSVKKHKTNCPFKLASRLNITIMYEDLGKITKGFFHRRLRRNYIVLHYDQSYQQQRFAVGHELGHFFYDRGTSYFRIEQNSLLLPAKYERRANIFAVKLLCIGSEMNFGETIQSYFLRNGIPEEMHRYFQSNFALSSSMAVSICEWT</sequence>
<protein>
    <submittedName>
        <fullName evidence="2">Zn-dependent peptidase ImmA (M78 family)</fullName>
    </submittedName>
</protein>
<comment type="caution">
    <text evidence="2">The sequence shown here is derived from an EMBL/GenBank/DDBJ whole genome shotgun (WGS) entry which is preliminary data.</text>
</comment>
<reference evidence="2 3" key="1">
    <citation type="submission" date="2021-03" db="EMBL/GenBank/DDBJ databases">
        <title>Genomic Encyclopedia of Type Strains, Phase IV (KMG-IV): sequencing the most valuable type-strain genomes for metagenomic binning, comparative biology and taxonomic classification.</title>
        <authorList>
            <person name="Goeker M."/>
        </authorList>
    </citation>
    <scope>NUCLEOTIDE SEQUENCE [LARGE SCALE GENOMIC DNA]</scope>
    <source>
        <strain evidence="2 3">DSM 26048</strain>
    </source>
</reference>
<dbReference type="Pfam" id="PF06114">
    <property type="entry name" value="Peptidase_M78"/>
    <property type="match status" value="1"/>
</dbReference>
<dbReference type="InterPro" id="IPR010359">
    <property type="entry name" value="IrrE_HExxH"/>
</dbReference>
<dbReference type="EMBL" id="JAGGLB010000004">
    <property type="protein sequence ID" value="MBP1990306.1"/>
    <property type="molecule type" value="Genomic_DNA"/>
</dbReference>
<evidence type="ECO:0000259" key="1">
    <source>
        <dbReference type="Pfam" id="PF06114"/>
    </source>
</evidence>